<evidence type="ECO:0000313" key="3">
    <source>
        <dbReference type="Proteomes" id="UP001596083"/>
    </source>
</evidence>
<accession>A0ABW0YY38</accession>
<reference evidence="3" key="1">
    <citation type="journal article" date="2019" name="Int. J. Syst. Evol. Microbiol.">
        <title>The Global Catalogue of Microorganisms (GCM) 10K type strain sequencing project: providing services to taxonomists for standard genome sequencing and annotation.</title>
        <authorList>
            <consortium name="The Broad Institute Genomics Platform"/>
            <consortium name="The Broad Institute Genome Sequencing Center for Infectious Disease"/>
            <person name="Wu L."/>
            <person name="Ma J."/>
        </authorList>
    </citation>
    <scope>NUCLEOTIDE SEQUENCE [LARGE SCALE GENOMIC DNA]</scope>
    <source>
        <strain evidence="3">CGMCC 4.7304</strain>
    </source>
</reference>
<dbReference type="EMBL" id="JBHSPB010000005">
    <property type="protein sequence ID" value="MFC5720553.1"/>
    <property type="molecule type" value="Genomic_DNA"/>
</dbReference>
<keyword evidence="3" id="KW-1185">Reference proteome</keyword>
<dbReference type="Proteomes" id="UP001596083">
    <property type="component" value="Unassembled WGS sequence"/>
</dbReference>
<feature type="chain" id="PRO_5045614266" description="Ig-like domain-containing protein" evidence="1">
    <location>
        <begin position="44"/>
        <end position="216"/>
    </location>
</feature>
<dbReference type="RefSeq" id="WP_390315704.1">
    <property type="nucleotide sequence ID" value="NZ_JBHSPB010000005.1"/>
</dbReference>
<organism evidence="2 3">
    <name type="scientific">Streptomyces gamaensis</name>
    <dbReference type="NCBI Taxonomy" id="1763542"/>
    <lineage>
        <taxon>Bacteria</taxon>
        <taxon>Bacillati</taxon>
        <taxon>Actinomycetota</taxon>
        <taxon>Actinomycetes</taxon>
        <taxon>Kitasatosporales</taxon>
        <taxon>Streptomycetaceae</taxon>
        <taxon>Streptomyces</taxon>
    </lineage>
</organism>
<proteinExistence type="predicted"/>
<keyword evidence="1" id="KW-0732">Signal</keyword>
<comment type="caution">
    <text evidence="2">The sequence shown here is derived from an EMBL/GenBank/DDBJ whole genome shotgun (WGS) entry which is preliminary data.</text>
</comment>
<name>A0ABW0YY38_9ACTN</name>
<protein>
    <recommendedName>
        <fullName evidence="4">Ig-like domain-containing protein</fullName>
    </recommendedName>
</protein>
<gene>
    <name evidence="2" type="ORF">ACFP1Z_10310</name>
</gene>
<evidence type="ECO:0008006" key="4">
    <source>
        <dbReference type="Google" id="ProtNLM"/>
    </source>
</evidence>
<evidence type="ECO:0000313" key="2">
    <source>
        <dbReference type="EMBL" id="MFC5720553.1"/>
    </source>
</evidence>
<feature type="signal peptide" evidence="1">
    <location>
        <begin position="1"/>
        <end position="43"/>
    </location>
</feature>
<evidence type="ECO:0000256" key="1">
    <source>
        <dbReference type="SAM" id="SignalP"/>
    </source>
</evidence>
<sequence>MTVPRSAAPSAAPLVTSLRSRLLVASAATAAAMLGCLAPSGYAQPEPGLRGASVRPAQEPSRAHLVCQVHTIPGDPLTLVPPLTGVTRPVQVGGTLELDHCSSPDKSLGHLSSGRLEFRGRGVASCAVANDLRGTGALTWYASPGRRGRTVSTSVLHPASRTVGAKLPDALLTGTVASGPLTGRHYQASVTKPGDTHRCLTQGLARIVADGRMSFS</sequence>